<dbReference type="InterPro" id="IPR045851">
    <property type="entry name" value="AMP-bd_C_sf"/>
</dbReference>
<dbReference type="PANTHER" id="PTHR33927">
    <property type="entry name" value="TRANSMEMBRANE PROTEIN"/>
    <property type="match status" value="1"/>
</dbReference>
<comment type="caution">
    <text evidence="6">The sequence shown here is derived from an EMBL/GenBank/DDBJ whole genome shotgun (WGS) entry which is preliminary data.</text>
</comment>
<evidence type="ECO:0000256" key="3">
    <source>
        <dbReference type="SAM" id="MobiDB-lite"/>
    </source>
</evidence>
<protein>
    <submittedName>
        <fullName evidence="6">Acetyl-CoA synthetase-like protein</fullName>
    </submittedName>
</protein>
<dbReference type="Gene3D" id="3.40.50.12780">
    <property type="entry name" value="N-terminal domain of ligase-like"/>
    <property type="match status" value="1"/>
</dbReference>
<dbReference type="Pfam" id="PF00501">
    <property type="entry name" value="AMP-binding"/>
    <property type="match status" value="1"/>
</dbReference>
<reference evidence="6" key="1">
    <citation type="journal article" date="2020" name="Stud. Mycol.">
        <title>101 Dothideomycetes genomes: a test case for predicting lifestyles and emergence of pathogens.</title>
        <authorList>
            <person name="Haridas S."/>
            <person name="Albert R."/>
            <person name="Binder M."/>
            <person name="Bloem J."/>
            <person name="Labutti K."/>
            <person name="Salamov A."/>
            <person name="Andreopoulos B."/>
            <person name="Baker S."/>
            <person name="Barry K."/>
            <person name="Bills G."/>
            <person name="Bluhm B."/>
            <person name="Cannon C."/>
            <person name="Castanera R."/>
            <person name="Culley D."/>
            <person name="Daum C."/>
            <person name="Ezra D."/>
            <person name="Gonzalez J."/>
            <person name="Henrissat B."/>
            <person name="Kuo A."/>
            <person name="Liang C."/>
            <person name="Lipzen A."/>
            <person name="Lutzoni F."/>
            <person name="Magnuson J."/>
            <person name="Mondo S."/>
            <person name="Nolan M."/>
            <person name="Ohm R."/>
            <person name="Pangilinan J."/>
            <person name="Park H.-J."/>
            <person name="Ramirez L."/>
            <person name="Alfaro M."/>
            <person name="Sun H."/>
            <person name="Tritt A."/>
            <person name="Yoshinaga Y."/>
            <person name="Zwiers L.-H."/>
            <person name="Turgeon B."/>
            <person name="Goodwin S."/>
            <person name="Spatafora J."/>
            <person name="Crous P."/>
            <person name="Grigoriev I."/>
        </authorList>
    </citation>
    <scope>NUCLEOTIDE SEQUENCE</scope>
    <source>
        <strain evidence="6">CBS 130266</strain>
    </source>
</reference>
<keyword evidence="4" id="KW-1133">Transmembrane helix</keyword>
<feature type="region of interest" description="Disordered" evidence="3">
    <location>
        <begin position="524"/>
        <end position="546"/>
    </location>
</feature>
<dbReference type="InterPro" id="IPR010071">
    <property type="entry name" value="AA_adenyl_dom"/>
</dbReference>
<evidence type="ECO:0000259" key="5">
    <source>
        <dbReference type="Pfam" id="PF00501"/>
    </source>
</evidence>
<gene>
    <name evidence="6" type="ORF">EJ08DRAFT_685321</name>
</gene>
<dbReference type="PROSITE" id="PS00455">
    <property type="entry name" value="AMP_BINDING"/>
    <property type="match status" value="1"/>
</dbReference>
<name>A0A9P4P3G9_9PEZI</name>
<evidence type="ECO:0000313" key="6">
    <source>
        <dbReference type="EMBL" id="KAF2435911.1"/>
    </source>
</evidence>
<feature type="transmembrane region" description="Helical" evidence="4">
    <location>
        <begin position="814"/>
        <end position="831"/>
    </location>
</feature>
<evidence type="ECO:0000256" key="4">
    <source>
        <dbReference type="SAM" id="Phobius"/>
    </source>
</evidence>
<dbReference type="InterPro" id="IPR020845">
    <property type="entry name" value="AMP-binding_CS"/>
</dbReference>
<dbReference type="NCBIfam" id="TIGR01733">
    <property type="entry name" value="AA-adenyl-dom"/>
    <property type="match status" value="1"/>
</dbReference>
<dbReference type="InterPro" id="IPR000873">
    <property type="entry name" value="AMP-dep_synth/lig_dom"/>
</dbReference>
<accession>A0A9P4P3G9</accession>
<dbReference type="OrthoDB" id="3142841at2759"/>
<keyword evidence="4" id="KW-0812">Transmembrane</keyword>
<dbReference type="Gene3D" id="3.30.300.30">
    <property type="match status" value="1"/>
</dbReference>
<dbReference type="Proteomes" id="UP000800235">
    <property type="component" value="Unassembled WGS sequence"/>
</dbReference>
<feature type="transmembrane region" description="Helical" evidence="4">
    <location>
        <begin position="776"/>
        <end position="794"/>
    </location>
</feature>
<dbReference type="AlphaFoldDB" id="A0A9P4P3G9"/>
<keyword evidence="2" id="KW-0597">Phosphoprotein</keyword>
<evidence type="ECO:0000313" key="7">
    <source>
        <dbReference type="Proteomes" id="UP000800235"/>
    </source>
</evidence>
<feature type="transmembrane region" description="Helical" evidence="4">
    <location>
        <begin position="622"/>
        <end position="640"/>
    </location>
</feature>
<keyword evidence="1" id="KW-0596">Phosphopantetheine</keyword>
<dbReference type="InterPro" id="IPR052979">
    <property type="entry name" value="Adenylate-forming_domain"/>
</dbReference>
<feature type="transmembrane region" description="Helical" evidence="4">
    <location>
        <begin position="742"/>
        <end position="764"/>
    </location>
</feature>
<keyword evidence="7" id="KW-1185">Reference proteome</keyword>
<evidence type="ECO:0000256" key="1">
    <source>
        <dbReference type="ARBA" id="ARBA00022450"/>
    </source>
</evidence>
<feature type="transmembrane region" description="Helical" evidence="4">
    <location>
        <begin position="705"/>
        <end position="730"/>
    </location>
</feature>
<evidence type="ECO:0000256" key="2">
    <source>
        <dbReference type="ARBA" id="ARBA00022553"/>
    </source>
</evidence>
<dbReference type="SUPFAM" id="SSF56801">
    <property type="entry name" value="Acetyl-CoA synthetase-like"/>
    <property type="match status" value="1"/>
</dbReference>
<dbReference type="InterPro" id="IPR039261">
    <property type="entry name" value="FNR_nucleotide-bd"/>
</dbReference>
<dbReference type="EMBL" id="MU007012">
    <property type="protein sequence ID" value="KAF2435911.1"/>
    <property type="molecule type" value="Genomic_DNA"/>
</dbReference>
<feature type="domain" description="AMP-dependent synthetase/ligase" evidence="5">
    <location>
        <begin position="39"/>
        <end position="388"/>
    </location>
</feature>
<sequence>MDLGFNSLDTLSASDRVKFNNYGRGLVVPLPFSLIHHGFEAFADRQPAALAVIQHADGQSITYDELERRSNILANRLIDEGIFSGLRVVLVFHRSIELVVAILAVLKANCQYVPLDGGIVPDATLSHILQDTRAPLVLCLKKYEEKIRRLTQESTSVIALDTQEQQTINQGGGDERRPIFTTSTPNDGAYIIYTSGTTGKPKGVDVSHQNLVNILCLKPSNLGISPGTKVAQLLNIAFDLAVWEILGTLVNGGTLCLRTSDWNPTLKKVDTIILTPSILARYSKSEYPNIKTVAVGGEPCPTSLADSWGVKGVSFYNICGPTEITILNTVHIHHSEKQSHSRKPLPLCIGKPIPNTNVYIVDEQEQPVPIGATGVMWVGGLGVSQGYLNLPHLSSSRFKPDKFTRDGRRMFNTGDLCKWRSDGTLEHHGRIDDQVKVKGFRVELDGISAAVEQYPGVVKASTLISNDMLHAFYCAPEDFEASAIREHVARLLPYYCVPDEIIYLPSIPLTPNGKVDKKRLREMSTTPSATRVPLHPQRDSIAADESSKNAAEKSLIVAVPVSAYLSKNKASETRMEKSIVFETVEEVGSPMSAPSIYKDNYRLPKKNGFHGLRWIRHKWFSLYRRLFSVVLLANIAMMLYICQRGWRSGTRLSDLALATATNLLVSVLVRQDHVVNFLFAIVRSVPTSAPLYIRRNLAKVYHIGGIHSGAAVAAVFWFIFFAFSASRYFIIGSEEYQVSRAALVSTYLILLLFLGILVMAYPTVRQKYHNAFELSHRWLGWTILVLLWVQTILVTDSLRNQAPFGHSLLTNPSLWVLAVATASIIYPWLLLRKVRVRSESLSDRAIRLHFDYCSTIPGTAVHISYSPLKEWHAFATIAKPGVKGFSLLVSRAGDWTKGTIERMPTTAWKKGVPACGVLAITPLFKRIVLIATGSGIGPCLPVIYANNIPCRIVWSTPNPEETYGREILDAVMKCDPNAEILNTKTMQGRPDLVAIAYRLYKESNAEAVCIISNPSLTGKVVYAMEARGIPAYGAIWDS</sequence>
<dbReference type="InterPro" id="IPR042099">
    <property type="entry name" value="ANL_N_sf"/>
</dbReference>
<dbReference type="PANTHER" id="PTHR33927:SF5">
    <property type="entry name" value="ENZYME, PUTATIVE (AFU_ORTHOLOGUE AFUA_8G01222)-RELATED"/>
    <property type="match status" value="1"/>
</dbReference>
<dbReference type="SUPFAM" id="SSF52343">
    <property type="entry name" value="Ferredoxin reductase-like, C-terminal NADP-linked domain"/>
    <property type="match status" value="1"/>
</dbReference>
<keyword evidence="4" id="KW-0472">Membrane</keyword>
<proteinExistence type="predicted"/>
<organism evidence="6 7">
    <name type="scientific">Tothia fuscella</name>
    <dbReference type="NCBI Taxonomy" id="1048955"/>
    <lineage>
        <taxon>Eukaryota</taxon>
        <taxon>Fungi</taxon>
        <taxon>Dikarya</taxon>
        <taxon>Ascomycota</taxon>
        <taxon>Pezizomycotina</taxon>
        <taxon>Dothideomycetes</taxon>
        <taxon>Pleosporomycetidae</taxon>
        <taxon>Venturiales</taxon>
        <taxon>Cylindrosympodiaceae</taxon>
        <taxon>Tothia</taxon>
    </lineage>
</organism>